<dbReference type="InterPro" id="IPR015956">
    <property type="entry name" value="Peniciliin-bd_prot_C_sf"/>
</dbReference>
<reference evidence="13" key="1">
    <citation type="submission" date="2021-10" db="EMBL/GenBank/DDBJ databases">
        <title>Anaerobic single-cell dispensing facilitates the cultivation of human gut bacteria.</title>
        <authorList>
            <person name="Afrizal A."/>
        </authorList>
    </citation>
    <scope>NUCLEOTIDE SEQUENCE</scope>
    <source>
        <strain evidence="13">CLA-AA-H250</strain>
    </source>
</reference>
<keyword evidence="14" id="KW-1185">Reference proteome</keyword>
<dbReference type="AlphaFoldDB" id="A0AAE3ALJ2"/>
<dbReference type="GO" id="GO:0008360">
    <property type="term" value="P:regulation of cell shape"/>
    <property type="evidence" value="ECO:0007669"/>
    <property type="project" value="UniProtKB-KW"/>
</dbReference>
<feature type="chain" id="PRO_5041916766" evidence="11">
    <location>
        <begin position="26"/>
        <end position="376"/>
    </location>
</feature>
<dbReference type="Pfam" id="PF00768">
    <property type="entry name" value="Peptidase_S11"/>
    <property type="match status" value="1"/>
</dbReference>
<dbReference type="PRINTS" id="PR00725">
    <property type="entry name" value="DADACBPTASE1"/>
</dbReference>
<evidence type="ECO:0000259" key="12">
    <source>
        <dbReference type="Pfam" id="PF00768"/>
    </source>
</evidence>
<accession>A0AAE3ALJ2</accession>
<feature type="signal peptide" evidence="11">
    <location>
        <begin position="1"/>
        <end position="25"/>
    </location>
</feature>
<comment type="similarity">
    <text evidence="2 10">Belongs to the peptidase S11 family.</text>
</comment>
<gene>
    <name evidence="13" type="ORF">LKD31_04255</name>
</gene>
<dbReference type="Gene3D" id="2.60.410.10">
    <property type="entry name" value="D-Ala-D-Ala carboxypeptidase, C-terminal domain"/>
    <property type="match status" value="1"/>
</dbReference>
<evidence type="ECO:0000256" key="5">
    <source>
        <dbReference type="ARBA" id="ARBA00022960"/>
    </source>
</evidence>
<dbReference type="PANTHER" id="PTHR21581">
    <property type="entry name" value="D-ALANYL-D-ALANINE CARBOXYPEPTIDASE"/>
    <property type="match status" value="1"/>
</dbReference>
<sequence length="376" mass="39811">MKRHFLGFCLAAVLLIGVFCPLARAETPDFPAQALVLMEASTGQVLYEKSAHVQRPCASITKVMTLLLVFEAIDAGTLHLDDVLTASAHAAGMGGSDIWLKEGEQMTVDDLIKACVVMSANDAAVVLAEAVAGSEDAFVERMNARAAELGMNDTVFKNCNGLDEDGHITSAYDVAVMSRALMQHEKIFDYTLIWIDYVRDGQTQLVNTNKLVRTYDGILGLKTGTTSAAGSCISAAAERNGMRLIAVVLGAENTKDRFSAASSLLDYGFVNWKLTTPELPELPELPVTGGMVSAVSLECEAPSGVLTASGDAEIGIKLILPENVPAPVEPGNVLGTAKVALNGDTVQSLKITAKTEAPAITFSSALQYFLACFFAA</sequence>
<comment type="caution">
    <text evidence="13">The sequence shown here is derived from an EMBL/GenBank/DDBJ whole genome shotgun (WGS) entry which is preliminary data.</text>
</comment>
<feature type="active site" evidence="8">
    <location>
        <position position="119"/>
    </location>
</feature>
<evidence type="ECO:0000256" key="8">
    <source>
        <dbReference type="PIRSR" id="PIRSR618044-1"/>
    </source>
</evidence>
<dbReference type="InterPro" id="IPR001967">
    <property type="entry name" value="Peptidase_S11_N"/>
</dbReference>
<evidence type="ECO:0000256" key="10">
    <source>
        <dbReference type="RuleBase" id="RU004016"/>
    </source>
</evidence>
<feature type="domain" description="Peptidase S11 D-alanyl-D-alanine carboxypeptidase A N-terminal" evidence="12">
    <location>
        <begin position="25"/>
        <end position="252"/>
    </location>
</feature>
<keyword evidence="3 11" id="KW-0732">Signal</keyword>
<evidence type="ECO:0000313" key="14">
    <source>
        <dbReference type="Proteomes" id="UP001199424"/>
    </source>
</evidence>
<organism evidence="13 14">
    <name type="scientific">Hominenteromicrobium mulieris</name>
    <dbReference type="NCBI Taxonomy" id="2885357"/>
    <lineage>
        <taxon>Bacteria</taxon>
        <taxon>Bacillati</taxon>
        <taxon>Bacillota</taxon>
        <taxon>Clostridia</taxon>
        <taxon>Eubacteriales</taxon>
        <taxon>Oscillospiraceae</taxon>
        <taxon>Hominenteromicrobium</taxon>
    </lineage>
</organism>
<evidence type="ECO:0000256" key="11">
    <source>
        <dbReference type="SAM" id="SignalP"/>
    </source>
</evidence>
<dbReference type="InterPro" id="IPR018044">
    <property type="entry name" value="Peptidase_S11"/>
</dbReference>
<evidence type="ECO:0000256" key="1">
    <source>
        <dbReference type="ARBA" id="ARBA00003217"/>
    </source>
</evidence>
<keyword evidence="13" id="KW-0645">Protease</keyword>
<dbReference type="SUPFAM" id="SSF69189">
    <property type="entry name" value="Penicillin-binding protein associated domain"/>
    <property type="match status" value="1"/>
</dbReference>
<dbReference type="Proteomes" id="UP001199424">
    <property type="component" value="Unassembled WGS sequence"/>
</dbReference>
<feature type="binding site" evidence="9">
    <location>
        <position position="222"/>
    </location>
    <ligand>
        <name>substrate</name>
    </ligand>
</feature>
<evidence type="ECO:0000256" key="3">
    <source>
        <dbReference type="ARBA" id="ARBA00022729"/>
    </source>
</evidence>
<dbReference type="InterPro" id="IPR012338">
    <property type="entry name" value="Beta-lactam/transpept-like"/>
</dbReference>
<keyword evidence="5" id="KW-0133">Cell shape</keyword>
<dbReference type="GO" id="GO:0006508">
    <property type="term" value="P:proteolysis"/>
    <property type="evidence" value="ECO:0007669"/>
    <property type="project" value="InterPro"/>
</dbReference>
<dbReference type="InterPro" id="IPR037167">
    <property type="entry name" value="Peptidase_S11_C_sf"/>
</dbReference>
<dbReference type="Gene3D" id="3.40.710.10">
    <property type="entry name" value="DD-peptidase/beta-lactamase superfamily"/>
    <property type="match status" value="1"/>
</dbReference>
<dbReference type="SUPFAM" id="SSF56601">
    <property type="entry name" value="beta-lactamase/transpeptidase-like"/>
    <property type="match status" value="1"/>
</dbReference>
<dbReference type="GO" id="GO:0009002">
    <property type="term" value="F:serine-type D-Ala-D-Ala carboxypeptidase activity"/>
    <property type="evidence" value="ECO:0007669"/>
    <property type="project" value="InterPro"/>
</dbReference>
<dbReference type="GO" id="GO:0009252">
    <property type="term" value="P:peptidoglycan biosynthetic process"/>
    <property type="evidence" value="ECO:0007669"/>
    <property type="project" value="UniProtKB-KW"/>
</dbReference>
<protein>
    <submittedName>
        <fullName evidence="13">D-alanyl-D-alanine carboxypeptidase</fullName>
    </submittedName>
</protein>
<keyword evidence="13" id="KW-0121">Carboxypeptidase</keyword>
<dbReference type="GO" id="GO:0071555">
    <property type="term" value="P:cell wall organization"/>
    <property type="evidence" value="ECO:0007669"/>
    <property type="project" value="UniProtKB-KW"/>
</dbReference>
<feature type="active site" description="Proton acceptor" evidence="8">
    <location>
        <position position="62"/>
    </location>
</feature>
<feature type="active site" description="Acyl-ester intermediate" evidence="8">
    <location>
        <position position="59"/>
    </location>
</feature>
<evidence type="ECO:0000256" key="7">
    <source>
        <dbReference type="ARBA" id="ARBA00023316"/>
    </source>
</evidence>
<keyword evidence="4" id="KW-0378">Hydrolase</keyword>
<comment type="function">
    <text evidence="1">Removes C-terminal D-alanyl residues from sugar-peptide cell wall precursors.</text>
</comment>
<dbReference type="EMBL" id="JAJEQC010000003">
    <property type="protein sequence ID" value="MCC2136228.1"/>
    <property type="molecule type" value="Genomic_DNA"/>
</dbReference>
<evidence type="ECO:0000256" key="6">
    <source>
        <dbReference type="ARBA" id="ARBA00022984"/>
    </source>
</evidence>
<evidence type="ECO:0000256" key="9">
    <source>
        <dbReference type="PIRSR" id="PIRSR618044-2"/>
    </source>
</evidence>
<evidence type="ECO:0000256" key="2">
    <source>
        <dbReference type="ARBA" id="ARBA00007164"/>
    </source>
</evidence>
<evidence type="ECO:0000256" key="4">
    <source>
        <dbReference type="ARBA" id="ARBA00022801"/>
    </source>
</evidence>
<name>A0AAE3ALJ2_9FIRM</name>
<dbReference type="PANTHER" id="PTHR21581:SF6">
    <property type="entry name" value="TRAFFICKING PROTEIN PARTICLE COMPLEX SUBUNIT 12"/>
    <property type="match status" value="1"/>
</dbReference>
<keyword evidence="7" id="KW-0961">Cell wall biogenesis/degradation</keyword>
<dbReference type="RefSeq" id="WP_308448761.1">
    <property type="nucleotide sequence ID" value="NZ_JAJEQC010000003.1"/>
</dbReference>
<keyword evidence="6" id="KW-0573">Peptidoglycan synthesis</keyword>
<evidence type="ECO:0000313" key="13">
    <source>
        <dbReference type="EMBL" id="MCC2136228.1"/>
    </source>
</evidence>
<proteinExistence type="inferred from homology"/>